<proteinExistence type="predicted"/>
<evidence type="ECO:0000313" key="1">
    <source>
        <dbReference type="EMBL" id="SOD90610.1"/>
    </source>
</evidence>
<protein>
    <submittedName>
        <fullName evidence="1">Uncharacterized protein</fullName>
    </submittedName>
</protein>
<dbReference type="Proteomes" id="UP000219621">
    <property type="component" value="Unassembled WGS sequence"/>
</dbReference>
<dbReference type="EMBL" id="OCNJ01000001">
    <property type="protein sequence ID" value="SOD90610.1"/>
    <property type="molecule type" value="Genomic_DNA"/>
</dbReference>
<gene>
    <name evidence="1" type="ORF">SAMN05421508_101600</name>
</gene>
<organism evidence="1 2">
    <name type="scientific">Caenispirillum bisanense</name>
    <dbReference type="NCBI Taxonomy" id="414052"/>
    <lineage>
        <taxon>Bacteria</taxon>
        <taxon>Pseudomonadati</taxon>
        <taxon>Pseudomonadota</taxon>
        <taxon>Alphaproteobacteria</taxon>
        <taxon>Rhodospirillales</taxon>
        <taxon>Novispirillaceae</taxon>
        <taxon>Caenispirillum</taxon>
    </lineage>
</organism>
<reference evidence="1 2" key="1">
    <citation type="submission" date="2017-09" db="EMBL/GenBank/DDBJ databases">
        <authorList>
            <person name="Ehlers B."/>
            <person name="Leendertz F.H."/>
        </authorList>
    </citation>
    <scope>NUCLEOTIDE SEQUENCE [LARGE SCALE GENOMIC DNA]</scope>
    <source>
        <strain evidence="1 2">USBA 140</strain>
    </source>
</reference>
<evidence type="ECO:0000313" key="2">
    <source>
        <dbReference type="Proteomes" id="UP000219621"/>
    </source>
</evidence>
<keyword evidence="2" id="KW-1185">Reference proteome</keyword>
<sequence length="95" mass="11536">MFDSALAASGTTSWDRRIVRTFTVGPYVVRAYEMPSERKQLVTFERLAHPQWRKWKASRDDTYIAETFWRWKLHAWILGRLHPLTDWLRPFGWPW</sequence>
<dbReference type="RefSeq" id="WP_097277474.1">
    <property type="nucleotide sequence ID" value="NZ_OCNJ01000001.1"/>
</dbReference>
<dbReference type="AlphaFoldDB" id="A0A286G4Y5"/>
<name>A0A286G4Y5_9PROT</name>
<accession>A0A286G4Y5</accession>
<dbReference type="OrthoDB" id="9843708at2"/>